<evidence type="ECO:0000313" key="6">
    <source>
        <dbReference type="Proteomes" id="UP000092698"/>
    </source>
</evidence>
<dbReference type="InterPro" id="IPR002347">
    <property type="entry name" value="SDR_fam"/>
</dbReference>
<evidence type="ECO:0000256" key="3">
    <source>
        <dbReference type="ARBA" id="ARBA00023027"/>
    </source>
</evidence>
<dbReference type="EC" id="1.1.1.163" evidence="5"/>
<dbReference type="InterPro" id="IPR020904">
    <property type="entry name" value="Sc_DH/Rdtase_CS"/>
</dbReference>
<keyword evidence="3" id="KW-0520">NAD</keyword>
<dbReference type="InterPro" id="IPR057326">
    <property type="entry name" value="KR_dom"/>
</dbReference>
<name>A0A1C7DAN6_9SPHN</name>
<dbReference type="InterPro" id="IPR036291">
    <property type="entry name" value="NAD(P)-bd_dom_sf"/>
</dbReference>
<proteinExistence type="inferred from homology"/>
<evidence type="ECO:0000256" key="1">
    <source>
        <dbReference type="ARBA" id="ARBA00006484"/>
    </source>
</evidence>
<organism evidence="5 6">
    <name type="scientific">Paraurantiacibacter namhicola</name>
    <dbReference type="NCBI Taxonomy" id="645517"/>
    <lineage>
        <taxon>Bacteria</taxon>
        <taxon>Pseudomonadati</taxon>
        <taxon>Pseudomonadota</taxon>
        <taxon>Alphaproteobacteria</taxon>
        <taxon>Sphingomonadales</taxon>
        <taxon>Erythrobacteraceae</taxon>
        <taxon>Paraurantiacibacter</taxon>
    </lineage>
</organism>
<dbReference type="PRINTS" id="PR00080">
    <property type="entry name" value="SDRFAMILY"/>
</dbReference>
<dbReference type="PANTHER" id="PTHR24321">
    <property type="entry name" value="DEHYDROGENASES, SHORT CHAIN"/>
    <property type="match status" value="1"/>
</dbReference>
<protein>
    <submittedName>
        <fullName evidence="5">Cyclopentanol dehydrogenase</fullName>
        <ecNumber evidence="5">1.1.1.163</ecNumber>
    </submittedName>
</protein>
<comment type="similarity">
    <text evidence="1">Belongs to the short-chain dehydrogenases/reductases (SDR) family.</text>
</comment>
<dbReference type="FunFam" id="3.40.50.720:FF:000084">
    <property type="entry name" value="Short-chain dehydrogenase reductase"/>
    <property type="match status" value="1"/>
</dbReference>
<evidence type="ECO:0000256" key="2">
    <source>
        <dbReference type="ARBA" id="ARBA00023002"/>
    </source>
</evidence>
<dbReference type="SMART" id="SM00822">
    <property type="entry name" value="PKS_KR"/>
    <property type="match status" value="1"/>
</dbReference>
<dbReference type="PANTHER" id="PTHR24321:SF8">
    <property type="entry name" value="ESTRADIOL 17-BETA-DEHYDROGENASE 8-RELATED"/>
    <property type="match status" value="1"/>
</dbReference>
<dbReference type="KEGG" id="anh:A6F65_02156"/>
<feature type="domain" description="Ketoreductase" evidence="4">
    <location>
        <begin position="5"/>
        <end position="195"/>
    </location>
</feature>
<sequence>MFEGRIALVTGGLRGIGAATATMLAERGATVIVGDIVPQEDPEVTDFLASLGAGANYLTLDVADEAHWIAAREFIAEEFGRLDVLVNNAGVDCVGPVESIEIDAWRRMMAVNSDGVFLGTKHLTRLLSAAGAKSPCGAAIVNVSSMLGMVGMADVSPYSASKGAVRAFTKAIAAEFNAKKQPIRVNSVHPGFVHTPMLERGMQAADAGESGAGAAMLAGLEAATPIGRIARPAEVAEAICFLASDAASFCTGSELTVDGGWTAQ</sequence>
<dbReference type="RefSeq" id="WP_067788541.1">
    <property type="nucleotide sequence ID" value="NZ_CP016545.1"/>
</dbReference>
<accession>A0A1C7DAN6</accession>
<dbReference type="Pfam" id="PF13561">
    <property type="entry name" value="adh_short_C2"/>
    <property type="match status" value="1"/>
</dbReference>
<dbReference type="Gene3D" id="3.40.50.720">
    <property type="entry name" value="NAD(P)-binding Rossmann-like Domain"/>
    <property type="match status" value="1"/>
</dbReference>
<keyword evidence="6" id="KW-1185">Reference proteome</keyword>
<dbReference type="PRINTS" id="PR00081">
    <property type="entry name" value="GDHRDH"/>
</dbReference>
<dbReference type="EMBL" id="CP016545">
    <property type="protein sequence ID" value="ANU08442.1"/>
    <property type="molecule type" value="Genomic_DNA"/>
</dbReference>
<reference evidence="5 6" key="1">
    <citation type="submission" date="2016-07" db="EMBL/GenBank/DDBJ databases">
        <title>Complete genome sequence of Altererythrobacter namhicola JCM 16345T, containing esterase-encoding genes.</title>
        <authorList>
            <person name="Cheng H."/>
            <person name="Wu Y.-H."/>
            <person name="Jian S.-L."/>
            <person name="Huo Y.-Y."/>
            <person name="Wang C.-S."/>
            <person name="Xu X.-W."/>
        </authorList>
    </citation>
    <scope>NUCLEOTIDE SEQUENCE [LARGE SCALE GENOMIC DNA]</scope>
    <source>
        <strain evidence="5 6">JCM 16345</strain>
    </source>
</reference>
<dbReference type="GO" id="GO:0055041">
    <property type="term" value="F:cyclopentanol dehydrogenase activity"/>
    <property type="evidence" value="ECO:0007669"/>
    <property type="project" value="UniProtKB-EC"/>
</dbReference>
<dbReference type="SUPFAM" id="SSF51735">
    <property type="entry name" value="NAD(P)-binding Rossmann-fold domains"/>
    <property type="match status" value="1"/>
</dbReference>
<dbReference type="STRING" id="645517.A6F65_02156"/>
<keyword evidence="2 5" id="KW-0560">Oxidoreductase</keyword>
<dbReference type="AlphaFoldDB" id="A0A1C7DAN6"/>
<dbReference type="OrthoDB" id="5457012at2"/>
<evidence type="ECO:0000313" key="5">
    <source>
        <dbReference type="EMBL" id="ANU08442.1"/>
    </source>
</evidence>
<evidence type="ECO:0000259" key="4">
    <source>
        <dbReference type="SMART" id="SM00822"/>
    </source>
</evidence>
<dbReference type="Proteomes" id="UP000092698">
    <property type="component" value="Chromosome"/>
</dbReference>
<dbReference type="PROSITE" id="PS00061">
    <property type="entry name" value="ADH_SHORT"/>
    <property type="match status" value="1"/>
</dbReference>
<gene>
    <name evidence="5" type="primary">cpnA_1</name>
    <name evidence="5" type="ORF">A6F65_02156</name>
</gene>